<keyword evidence="7 11" id="KW-0143">Chaperone</keyword>
<comment type="caution">
    <text evidence="15">The sequence shown here is derived from an EMBL/GenBank/DDBJ whole genome shotgun (WGS) entry which is preliminary data.</text>
</comment>
<dbReference type="EC" id="5.2.1.8" evidence="3 11"/>
<dbReference type="InterPro" id="IPR008881">
    <property type="entry name" value="Trigger_fac_ribosome-bd_bac"/>
</dbReference>
<dbReference type="Gene3D" id="3.30.70.1050">
    <property type="entry name" value="Trigger factor ribosome-binding domain"/>
    <property type="match status" value="1"/>
</dbReference>
<reference evidence="15" key="1">
    <citation type="journal article" date="2011" name="ISME J.">
        <title>The endosymbionts of the deep-sea tubeworms Riftia pachyptila and Tevnia jerichonana share an identical physiology as revealed by proteogenomic analyses.</title>
        <authorList>
            <person name="Gardebrecht A."/>
            <person name="Markert S."/>
            <person name="Felbeck H."/>
            <person name="Thuermer A."/>
            <person name="Albrecht D."/>
            <person name="Wollherr A."/>
            <person name="Kabisch J."/>
            <person name="Lehmann R."/>
            <person name="Daniel R."/>
            <person name="Liesegang H."/>
            <person name="Hecker M."/>
            <person name="Sievert S.M."/>
            <person name="Schweder T."/>
        </authorList>
    </citation>
    <scope>NUCLEOTIDE SEQUENCE [LARGE SCALE GENOMIC DNA]</scope>
</reference>
<dbReference type="Proteomes" id="UP000004491">
    <property type="component" value="Unassembled WGS sequence"/>
</dbReference>
<dbReference type="PIRSF" id="PIRSF003095">
    <property type="entry name" value="Trigger_factor"/>
    <property type="match status" value="1"/>
</dbReference>
<dbReference type="PANTHER" id="PTHR30560">
    <property type="entry name" value="TRIGGER FACTOR CHAPERONE AND PEPTIDYL-PROLYL CIS/TRANS ISOMERASE"/>
    <property type="match status" value="1"/>
</dbReference>
<evidence type="ECO:0000313" key="15">
    <source>
        <dbReference type="EMBL" id="EGV51062.1"/>
    </source>
</evidence>
<dbReference type="FunFam" id="3.10.50.40:FF:000001">
    <property type="entry name" value="Trigger factor"/>
    <property type="match status" value="1"/>
</dbReference>
<dbReference type="Pfam" id="PF05698">
    <property type="entry name" value="Trigger_C"/>
    <property type="match status" value="1"/>
</dbReference>
<evidence type="ECO:0000313" key="16">
    <source>
        <dbReference type="Proteomes" id="UP000004491"/>
    </source>
</evidence>
<keyword evidence="5 11" id="KW-0132">Cell division</keyword>
<keyword evidence="9 11" id="KW-0131">Cell cycle</keyword>
<evidence type="ECO:0000256" key="7">
    <source>
        <dbReference type="ARBA" id="ARBA00023186"/>
    </source>
</evidence>
<feature type="domain" description="PPIase FKBP-type" evidence="14">
    <location>
        <begin position="161"/>
        <end position="221"/>
    </location>
</feature>
<evidence type="ECO:0000256" key="12">
    <source>
        <dbReference type="PROSITE-ProRule" id="PRU00277"/>
    </source>
</evidence>
<evidence type="ECO:0000256" key="4">
    <source>
        <dbReference type="ARBA" id="ARBA00016902"/>
    </source>
</evidence>
<dbReference type="Gene3D" id="1.10.3120.10">
    <property type="entry name" value="Trigger factor, C-terminal domain"/>
    <property type="match status" value="1"/>
</dbReference>
<accession>G2DEB3</accession>
<dbReference type="GO" id="GO:0003755">
    <property type="term" value="F:peptidyl-prolyl cis-trans isomerase activity"/>
    <property type="evidence" value="ECO:0007669"/>
    <property type="project" value="UniProtKB-UniRule"/>
</dbReference>
<dbReference type="SUPFAM" id="SSF54534">
    <property type="entry name" value="FKBP-like"/>
    <property type="match status" value="1"/>
</dbReference>
<dbReference type="Pfam" id="PF05697">
    <property type="entry name" value="Trigger_N"/>
    <property type="match status" value="1"/>
</dbReference>
<evidence type="ECO:0000256" key="5">
    <source>
        <dbReference type="ARBA" id="ARBA00022618"/>
    </source>
</evidence>
<dbReference type="PATRIC" id="fig|1048808.3.peg.1956"/>
<dbReference type="InterPro" id="IPR036611">
    <property type="entry name" value="Trigger_fac_ribosome-bd_sf"/>
</dbReference>
<evidence type="ECO:0000256" key="9">
    <source>
        <dbReference type="ARBA" id="ARBA00023306"/>
    </source>
</evidence>
<dbReference type="GO" id="GO:0043022">
    <property type="term" value="F:ribosome binding"/>
    <property type="evidence" value="ECO:0007669"/>
    <property type="project" value="TreeGrafter"/>
</dbReference>
<dbReference type="InterPro" id="IPR005215">
    <property type="entry name" value="Trig_fac"/>
</dbReference>
<dbReference type="InterPro" id="IPR046357">
    <property type="entry name" value="PPIase_dom_sf"/>
</dbReference>
<dbReference type="GO" id="GO:0044183">
    <property type="term" value="F:protein folding chaperone"/>
    <property type="evidence" value="ECO:0007669"/>
    <property type="project" value="TreeGrafter"/>
</dbReference>
<dbReference type="SUPFAM" id="SSF102735">
    <property type="entry name" value="Trigger factor ribosome-binding domain"/>
    <property type="match status" value="1"/>
</dbReference>
<comment type="subcellular location">
    <subcellularLocation>
        <location evidence="11">Cytoplasm</location>
    </subcellularLocation>
    <text evidence="11">About half TF is bound to the ribosome near the polypeptide exit tunnel while the other half is free in the cytoplasm.</text>
</comment>
<dbReference type="GO" id="GO:0051301">
    <property type="term" value="P:cell division"/>
    <property type="evidence" value="ECO:0007669"/>
    <property type="project" value="UniProtKB-KW"/>
</dbReference>
<dbReference type="GO" id="GO:0015031">
    <property type="term" value="P:protein transport"/>
    <property type="evidence" value="ECO:0007669"/>
    <property type="project" value="UniProtKB-UniRule"/>
</dbReference>
<dbReference type="Gene3D" id="3.10.50.40">
    <property type="match status" value="1"/>
</dbReference>
<keyword evidence="8 11" id="KW-0413">Isomerase</keyword>
<evidence type="ECO:0000256" key="2">
    <source>
        <dbReference type="ARBA" id="ARBA00005464"/>
    </source>
</evidence>
<evidence type="ECO:0000256" key="1">
    <source>
        <dbReference type="ARBA" id="ARBA00000971"/>
    </source>
</evidence>
<dbReference type="GO" id="GO:0051083">
    <property type="term" value="P:'de novo' cotranslational protein folding"/>
    <property type="evidence" value="ECO:0007669"/>
    <property type="project" value="TreeGrafter"/>
</dbReference>
<protein>
    <recommendedName>
        <fullName evidence="4 11">Trigger factor</fullName>
        <shortName evidence="11">TF</shortName>
        <ecNumber evidence="3 11">5.2.1.8</ecNumber>
    </recommendedName>
    <alternativeName>
        <fullName evidence="10 11">PPIase</fullName>
    </alternativeName>
</protein>
<dbReference type="InterPro" id="IPR037041">
    <property type="entry name" value="Trigger_fac_C_sf"/>
</dbReference>
<proteinExistence type="inferred from homology"/>
<evidence type="ECO:0000256" key="13">
    <source>
        <dbReference type="RuleBase" id="RU003914"/>
    </source>
</evidence>
<dbReference type="PROSITE" id="PS50059">
    <property type="entry name" value="FKBP_PPIASE"/>
    <property type="match status" value="1"/>
</dbReference>
<comment type="catalytic activity">
    <reaction evidence="1 11 12">
        <text>[protein]-peptidylproline (omega=180) = [protein]-peptidylproline (omega=0)</text>
        <dbReference type="Rhea" id="RHEA:16237"/>
        <dbReference type="Rhea" id="RHEA-COMP:10747"/>
        <dbReference type="Rhea" id="RHEA-COMP:10748"/>
        <dbReference type="ChEBI" id="CHEBI:83833"/>
        <dbReference type="ChEBI" id="CHEBI:83834"/>
        <dbReference type="EC" id="5.2.1.8"/>
    </reaction>
</comment>
<keyword evidence="6 11" id="KW-0697">Rotamase</keyword>
<comment type="similarity">
    <text evidence="2 11 13">Belongs to the FKBP-type PPIase family. Tig subfamily.</text>
</comment>
<keyword evidence="11" id="KW-0963">Cytoplasm</keyword>
<dbReference type="NCBIfam" id="TIGR00115">
    <property type="entry name" value="tig"/>
    <property type="match status" value="1"/>
</dbReference>
<evidence type="ECO:0000256" key="3">
    <source>
        <dbReference type="ARBA" id="ARBA00013194"/>
    </source>
</evidence>
<dbReference type="Pfam" id="PF00254">
    <property type="entry name" value="FKBP_C"/>
    <property type="match status" value="1"/>
</dbReference>
<evidence type="ECO:0000259" key="14">
    <source>
        <dbReference type="PROSITE" id="PS50059"/>
    </source>
</evidence>
<comment type="function">
    <text evidence="11">Involved in protein export. Acts as a chaperone by maintaining the newly synthesized protein in an open conformation. Functions as a peptidyl-prolyl cis-trans isomerase.</text>
</comment>
<dbReference type="PANTHER" id="PTHR30560:SF3">
    <property type="entry name" value="TRIGGER FACTOR-LIKE PROTEIN TIG, CHLOROPLASTIC"/>
    <property type="match status" value="1"/>
</dbReference>
<dbReference type="InterPro" id="IPR027304">
    <property type="entry name" value="Trigger_fact/SurA_dom_sf"/>
</dbReference>
<name>G2DEB3_9GAMM</name>
<dbReference type="GO" id="GO:0005737">
    <property type="term" value="C:cytoplasm"/>
    <property type="evidence" value="ECO:0007669"/>
    <property type="project" value="UniProtKB-SubCell"/>
</dbReference>
<gene>
    <name evidence="11 15" type="primary">tig</name>
    <name evidence="15" type="ORF">Rifp1Sym_bx00240</name>
</gene>
<comment type="domain">
    <text evidence="11">Consists of 3 domains; the N-terminus binds the ribosome, the middle domain has PPIase activity, while the C-terminus has intrinsic chaperone activity on its own.</text>
</comment>
<evidence type="ECO:0000256" key="6">
    <source>
        <dbReference type="ARBA" id="ARBA00023110"/>
    </source>
</evidence>
<dbReference type="SUPFAM" id="SSF109998">
    <property type="entry name" value="Triger factor/SurA peptide-binding domain-like"/>
    <property type="match status" value="1"/>
</dbReference>
<evidence type="ECO:0000256" key="11">
    <source>
        <dbReference type="HAMAP-Rule" id="MF_00303"/>
    </source>
</evidence>
<sequence>MMQVSLESGEGLERILSVELPAERVEEEVSRRLEEIGRTARMDGFRPGKVPMRMLRRQYGSQVLQEVYGSLVESSYQDALQQQNLNPVGPPKIEPKQSDDESVFAYTATLEVMPEIELAKIEGKITRPVAQVVDQDVEDMIEKLRGQRISWNPVERAAAEQDQVKINFKGIMDGEAFDGGSANDVPLVLGSNSMIDGFESGLIGALAGESRTLELKFPEDYRVEKLAGKPVTFEVDVIEVAEAVLPELDDAFAKEFGSDEGVEKLKSDIRENMENELKQRIKARLKGQAMDLLIECNELHVPTALVDEEIDALRNQTRSRLPAGSSSMELPRDMFESQAKRRVGLGLLIAEVIKKNSIKLDDERVRQTIEEFAASYEQPEEVIKHYYANQEQLAAVQNVVLEDQVVDWVMEQADVVDEPTNFAELTAES</sequence>
<dbReference type="EMBL" id="AFOC01000051">
    <property type="protein sequence ID" value="EGV51062.1"/>
    <property type="molecule type" value="Genomic_DNA"/>
</dbReference>
<evidence type="ECO:0000256" key="10">
    <source>
        <dbReference type="ARBA" id="ARBA00029986"/>
    </source>
</evidence>
<evidence type="ECO:0000256" key="8">
    <source>
        <dbReference type="ARBA" id="ARBA00023235"/>
    </source>
</evidence>
<dbReference type="HAMAP" id="MF_00303">
    <property type="entry name" value="Trigger_factor_Tig"/>
    <property type="match status" value="1"/>
</dbReference>
<dbReference type="InterPro" id="IPR008880">
    <property type="entry name" value="Trigger_fac_C"/>
</dbReference>
<keyword evidence="16" id="KW-1185">Reference proteome</keyword>
<dbReference type="AlphaFoldDB" id="G2DEB3"/>
<organism evidence="15 16">
    <name type="scientific">endosymbiont of Riftia pachyptila</name>
    <name type="common">vent Ph05</name>
    <dbReference type="NCBI Taxonomy" id="1048808"/>
    <lineage>
        <taxon>Bacteria</taxon>
        <taxon>Pseudomonadati</taxon>
        <taxon>Pseudomonadota</taxon>
        <taxon>Gammaproteobacteria</taxon>
        <taxon>sulfur-oxidizing symbionts</taxon>
    </lineage>
</organism>
<dbReference type="GO" id="GO:0043335">
    <property type="term" value="P:protein unfolding"/>
    <property type="evidence" value="ECO:0007669"/>
    <property type="project" value="TreeGrafter"/>
</dbReference>
<dbReference type="InterPro" id="IPR001179">
    <property type="entry name" value="PPIase_FKBP_dom"/>
</dbReference>